<accession>A0A1L7CWW6</accession>
<evidence type="ECO:0000259" key="3">
    <source>
        <dbReference type="PROSITE" id="PS50983"/>
    </source>
</evidence>
<dbReference type="STRING" id="1437874.CSPHI_04140"/>
<feature type="chain" id="PRO_5012159716" description="Fe/B12 periplasmic-binding domain-containing protein" evidence="2">
    <location>
        <begin position="29"/>
        <end position="397"/>
    </location>
</feature>
<gene>
    <name evidence="4" type="ORF">CSPHI_04140</name>
</gene>
<feature type="signal peptide" evidence="2">
    <location>
        <begin position="1"/>
        <end position="28"/>
    </location>
</feature>
<dbReference type="Proteomes" id="UP000185469">
    <property type="component" value="Chromosome"/>
</dbReference>
<name>A0A1L7CWW6_9CORY</name>
<dbReference type="Pfam" id="PF01497">
    <property type="entry name" value="Peripla_BP_2"/>
    <property type="match status" value="1"/>
</dbReference>
<dbReference type="EMBL" id="CP009248">
    <property type="protein sequence ID" value="APT90375.1"/>
    <property type="molecule type" value="Genomic_DNA"/>
</dbReference>
<dbReference type="SUPFAM" id="SSF53807">
    <property type="entry name" value="Helical backbone' metal receptor"/>
    <property type="match status" value="1"/>
</dbReference>
<dbReference type="Gene3D" id="3.40.50.1980">
    <property type="entry name" value="Nitrogenase molybdenum iron protein domain"/>
    <property type="match status" value="2"/>
</dbReference>
<organism evidence="4 5">
    <name type="scientific">Corynebacterium sphenisci DSM 44792</name>
    <dbReference type="NCBI Taxonomy" id="1437874"/>
    <lineage>
        <taxon>Bacteria</taxon>
        <taxon>Bacillati</taxon>
        <taxon>Actinomycetota</taxon>
        <taxon>Actinomycetes</taxon>
        <taxon>Mycobacteriales</taxon>
        <taxon>Corynebacteriaceae</taxon>
        <taxon>Corynebacterium</taxon>
    </lineage>
</organism>
<keyword evidence="2" id="KW-0732">Signal</keyword>
<dbReference type="KEGG" id="csph:CSPHI_04140"/>
<evidence type="ECO:0000256" key="1">
    <source>
        <dbReference type="ARBA" id="ARBA00008814"/>
    </source>
</evidence>
<evidence type="ECO:0000256" key="2">
    <source>
        <dbReference type="SAM" id="SignalP"/>
    </source>
</evidence>
<protein>
    <recommendedName>
        <fullName evidence="3">Fe/B12 periplasmic-binding domain-containing protein</fullName>
    </recommendedName>
</protein>
<dbReference type="InterPro" id="IPR050902">
    <property type="entry name" value="ABC_Transporter_SBP"/>
</dbReference>
<dbReference type="PANTHER" id="PTHR30535">
    <property type="entry name" value="VITAMIN B12-BINDING PROTEIN"/>
    <property type="match status" value="1"/>
</dbReference>
<keyword evidence="5" id="KW-1185">Reference proteome</keyword>
<dbReference type="AlphaFoldDB" id="A0A1L7CWW6"/>
<reference evidence="4 5" key="1">
    <citation type="submission" date="2014-08" db="EMBL/GenBank/DDBJ databases">
        <title>Complete genome sequence of Corynebacterium sphenisci CECT 5990(T) (=DSM 44792(T)), isolated from healthy wild penguins.</title>
        <authorList>
            <person name="Ruckert C."/>
            <person name="Albersmeier A."/>
            <person name="Winkler A."/>
            <person name="Kalinowski J."/>
        </authorList>
    </citation>
    <scope>NUCLEOTIDE SEQUENCE [LARGE SCALE GENOMIC DNA]</scope>
    <source>
        <strain evidence="4 5">DSM 44792</strain>
    </source>
</reference>
<dbReference type="PROSITE" id="PS51257">
    <property type="entry name" value="PROKAR_LIPOPROTEIN"/>
    <property type="match status" value="1"/>
</dbReference>
<dbReference type="PANTHER" id="PTHR30535:SF34">
    <property type="entry name" value="MOLYBDATE-BINDING PROTEIN MOLA"/>
    <property type="match status" value="1"/>
</dbReference>
<dbReference type="RefSeq" id="WP_075691617.1">
    <property type="nucleotide sequence ID" value="NZ_CP009248.1"/>
</dbReference>
<comment type="similarity">
    <text evidence="1">Belongs to the bacterial solute-binding protein 8 family.</text>
</comment>
<sequence>MHILGHRGRRAAAAVAAAGLLLAGCAGGDDPADDTAAADDGAGFTVTDVAGRTVTLDKAPERVLFGESRAAFVISFLQKDEPTDKIVAWGNDLQSAASDFYDRLVEADPAAADIADIGHFKKDDVSVETLLAQDPDIMVLTLQQKEVAEEQGMLQKFDDAGLKYVFTDFREDPLNNTVPSVELVGKVLDREEEAADFAKMYNEKLAMVKERVAKADAKPKAFLWRAAGLSDCCGTFGTENLGGVLSTAGAENIADELLEDKAEGDLTVEKVISAEPDHIVLTGGDWTAYVKDKPEMAAVDYTHLGYNYDAEEASESFQAVLDATPGMEEVKAVKDGHVYGLYHQFYDSPFNIFALEAMAKWLLPEEFSDVDPAQEFADFHAEHMPFEAEGTFFAELS</sequence>
<dbReference type="OrthoDB" id="9775594at2"/>
<dbReference type="PROSITE" id="PS50983">
    <property type="entry name" value="FE_B12_PBP"/>
    <property type="match status" value="1"/>
</dbReference>
<evidence type="ECO:0000313" key="4">
    <source>
        <dbReference type="EMBL" id="APT90375.1"/>
    </source>
</evidence>
<evidence type="ECO:0000313" key="5">
    <source>
        <dbReference type="Proteomes" id="UP000185469"/>
    </source>
</evidence>
<feature type="domain" description="Fe/B12 periplasmic-binding" evidence="3">
    <location>
        <begin position="62"/>
        <end position="370"/>
    </location>
</feature>
<dbReference type="InterPro" id="IPR002491">
    <property type="entry name" value="ABC_transptr_periplasmic_BD"/>
</dbReference>
<proteinExistence type="inferred from homology"/>